<dbReference type="EMBL" id="CP006696">
    <property type="protein sequence ID" value="AIC11417.1"/>
    <property type="molecule type" value="Genomic_DNA"/>
</dbReference>
<proteinExistence type="predicted"/>
<dbReference type="AlphaFoldDB" id="A0A060HET3"/>
<dbReference type="HOGENOM" id="CLU_3260049_0_0_6"/>
<dbReference type="RefSeq" id="WP_267885899.1">
    <property type="nucleotide sequence ID" value="NZ_CP006696.1"/>
</dbReference>
<gene>
    <name evidence="1" type="ORF">D934_09100</name>
</gene>
<name>A0A060HET3_XYLFS</name>
<dbReference type="PATRIC" id="fig|155920.8.peg.2114"/>
<dbReference type="KEGG" id="xfs:D934_09100"/>
<accession>A0A060HET3</accession>
<evidence type="ECO:0000313" key="1">
    <source>
        <dbReference type="EMBL" id="AIC11417.1"/>
    </source>
</evidence>
<reference evidence="1 2" key="1">
    <citation type="submission" date="2013-08" db="EMBL/GenBank/DDBJ databases">
        <authorList>
            <person name="Stouthamer R."/>
            <person name="Nunney L."/>
        </authorList>
    </citation>
    <scope>NUCLEOTIDE SEQUENCE [LARGE SCALE GENOMIC DNA]</scope>
    <source>
        <strain evidence="2">ann-1</strain>
    </source>
</reference>
<evidence type="ECO:0000313" key="2">
    <source>
        <dbReference type="Proteomes" id="UP000027215"/>
    </source>
</evidence>
<protein>
    <submittedName>
        <fullName evidence="1">Uncharacterized protein</fullName>
    </submittedName>
</protein>
<dbReference type="Proteomes" id="UP000027215">
    <property type="component" value="Chromosome"/>
</dbReference>
<organism evidence="1 2">
    <name type="scientific">Xylella fastidiosa subsp. sandyi Ann-1</name>
    <dbReference type="NCBI Taxonomy" id="155920"/>
    <lineage>
        <taxon>Bacteria</taxon>
        <taxon>Pseudomonadati</taxon>
        <taxon>Pseudomonadota</taxon>
        <taxon>Gammaproteobacteria</taxon>
        <taxon>Lysobacterales</taxon>
        <taxon>Lysobacteraceae</taxon>
        <taxon>Xylella</taxon>
    </lineage>
</organism>
<sequence length="42" mass="4574">MTGNTCDDTWILVPAGVFLRVCNSAQQHRAGDADGTRNTPRQ</sequence>